<reference evidence="1 2" key="1">
    <citation type="submission" date="2019-08" db="EMBL/GenBank/DDBJ databases">
        <authorList>
            <consortium name="NARMS: The National Antimicrobial Resistance Monitoring System"/>
        </authorList>
    </citation>
    <scope>NUCLEOTIDE SEQUENCE [LARGE SCALE GENOMIC DNA]</scope>
    <source>
        <strain evidence="1 2">19MD07CB01-EC</strain>
    </source>
</reference>
<dbReference type="EMBL" id="AASKVF010000080">
    <property type="protein sequence ID" value="EFD6887734.1"/>
    <property type="molecule type" value="Genomic_DNA"/>
</dbReference>
<proteinExistence type="predicted"/>
<dbReference type="AlphaFoldDB" id="A0A3T7K6D3"/>
<evidence type="ECO:0000313" key="1">
    <source>
        <dbReference type="EMBL" id="EFD6887734.1"/>
    </source>
</evidence>
<evidence type="ECO:0000313" key="2">
    <source>
        <dbReference type="Proteomes" id="UP000531962"/>
    </source>
</evidence>
<accession>A0A3T7K6D3</accession>
<dbReference type="Proteomes" id="UP000531962">
    <property type="component" value="Unassembled WGS sequence"/>
</dbReference>
<dbReference type="RefSeq" id="WP_001057123.1">
    <property type="nucleotide sequence ID" value="NZ_AP027432.1"/>
</dbReference>
<name>A0A3T7K6D3_ECOLX</name>
<protein>
    <submittedName>
        <fullName evidence="1">Uncharacterized protein</fullName>
    </submittedName>
</protein>
<gene>
    <name evidence="1" type="ORF">FZU14_27005</name>
</gene>
<comment type="caution">
    <text evidence="1">The sequence shown here is derived from an EMBL/GenBank/DDBJ whole genome shotgun (WGS) entry which is preliminary data.</text>
</comment>
<organism evidence="1 2">
    <name type="scientific">Escherichia coli</name>
    <dbReference type="NCBI Taxonomy" id="562"/>
    <lineage>
        <taxon>Bacteria</taxon>
        <taxon>Pseudomonadati</taxon>
        <taxon>Pseudomonadota</taxon>
        <taxon>Gammaproteobacteria</taxon>
        <taxon>Enterobacterales</taxon>
        <taxon>Enterobacteriaceae</taxon>
        <taxon>Escherichia</taxon>
    </lineage>
</organism>
<sequence>MNMQIFIAPAATVAAVCLAAYFALRNERKKKALEIRTTQLDRISELVNRASTNLMQYTGTLASILEAHAKDNYLPNKKFDINVISKWKDCLDESEVWAIDRQQLRTCQHSLEFHREKEWAEWKKIIPPLLDKINQFFLISKPGQPVTFINGQNKTADELLVFSRYLRKQTAEIESVRQLLLSQMREEFIELTSFEPVTMFSLFKSIKKNVMQFFCISALKN</sequence>